<dbReference type="SUPFAM" id="SSF51905">
    <property type="entry name" value="FAD/NAD(P)-binding domain"/>
    <property type="match status" value="1"/>
</dbReference>
<gene>
    <name evidence="3" type="ORF">UFOPK3937_00039</name>
</gene>
<dbReference type="GO" id="GO:0016491">
    <property type="term" value="F:oxidoreductase activity"/>
    <property type="evidence" value="ECO:0007669"/>
    <property type="project" value="UniProtKB-KW"/>
</dbReference>
<name>A0A6J7LUR9_9ZZZZ</name>
<evidence type="ECO:0000259" key="2">
    <source>
        <dbReference type="Pfam" id="PF01266"/>
    </source>
</evidence>
<dbReference type="EMBL" id="CAFBOJ010000002">
    <property type="protein sequence ID" value="CAB4970223.1"/>
    <property type="molecule type" value="Genomic_DNA"/>
</dbReference>
<dbReference type="PANTHER" id="PTHR13847:SF289">
    <property type="entry name" value="GLYCINE OXIDASE"/>
    <property type="match status" value="1"/>
</dbReference>
<protein>
    <submittedName>
        <fullName evidence="3">Unannotated protein</fullName>
    </submittedName>
</protein>
<dbReference type="GO" id="GO:0005737">
    <property type="term" value="C:cytoplasm"/>
    <property type="evidence" value="ECO:0007669"/>
    <property type="project" value="TreeGrafter"/>
</dbReference>
<dbReference type="InterPro" id="IPR006076">
    <property type="entry name" value="FAD-dep_OxRdtase"/>
</dbReference>
<reference evidence="3" key="1">
    <citation type="submission" date="2020-05" db="EMBL/GenBank/DDBJ databases">
        <authorList>
            <person name="Chiriac C."/>
            <person name="Salcher M."/>
            <person name="Ghai R."/>
            <person name="Kavagutti S V."/>
        </authorList>
    </citation>
    <scope>NUCLEOTIDE SEQUENCE</scope>
</reference>
<dbReference type="PANTHER" id="PTHR13847">
    <property type="entry name" value="SARCOSINE DEHYDROGENASE-RELATED"/>
    <property type="match status" value="1"/>
</dbReference>
<evidence type="ECO:0000313" key="3">
    <source>
        <dbReference type="EMBL" id="CAB4970223.1"/>
    </source>
</evidence>
<dbReference type="AlphaFoldDB" id="A0A6J7LUR9"/>
<dbReference type="Gene3D" id="3.50.50.60">
    <property type="entry name" value="FAD/NAD(P)-binding domain"/>
    <property type="match status" value="2"/>
</dbReference>
<dbReference type="InterPro" id="IPR036188">
    <property type="entry name" value="FAD/NAD-bd_sf"/>
</dbReference>
<proteinExistence type="predicted"/>
<dbReference type="Pfam" id="PF01266">
    <property type="entry name" value="DAO"/>
    <property type="match status" value="1"/>
</dbReference>
<keyword evidence="1" id="KW-0560">Oxidoreductase</keyword>
<accession>A0A6J7LUR9</accession>
<sequence length="423" mass="45936">MQSPVIATRFRKAQVSTTILGAGPIGLATAYEFAKRGEEVTVVSTSRNTGKAGEVNAGWIVPIMASPVPAPGMVKKSIGWMLKSDGPLRISPVPHPDHISFMSKMLRNTSKARFEHGLHALSEFGRGTLEHFDTYKAEGVDFELHKTGVLMAFKSEKELESHYAEFENSERYGLKKVTRLTGSEMREIEPGLSQSVKAGLNCSDQYSINPTSLLEGLRSSCEKIGVTFFETSEDIYLKENADKSTEVTFGSMKVSGDHVVIAAGVQSRGLMNQVGFDMPLKFGKGYSLDFHQETRITHALYLSEAKVAVTPTNSFLRLAGTMEFGGNPLKVNPTRVNGIAQSSAEFFSFPIPQQPKVGMGLRPMTPDGMPVIGKVPGTSHVYVATGHAMLGVTLAPATAKLLAGLIFSQIDSEHLVNFSLTRF</sequence>
<organism evidence="3">
    <name type="scientific">freshwater metagenome</name>
    <dbReference type="NCBI Taxonomy" id="449393"/>
    <lineage>
        <taxon>unclassified sequences</taxon>
        <taxon>metagenomes</taxon>
        <taxon>ecological metagenomes</taxon>
    </lineage>
</organism>
<dbReference type="Gene3D" id="3.30.9.10">
    <property type="entry name" value="D-Amino Acid Oxidase, subunit A, domain 2"/>
    <property type="match status" value="1"/>
</dbReference>
<evidence type="ECO:0000256" key="1">
    <source>
        <dbReference type="ARBA" id="ARBA00023002"/>
    </source>
</evidence>
<feature type="domain" description="FAD dependent oxidoreductase" evidence="2">
    <location>
        <begin position="18"/>
        <end position="404"/>
    </location>
</feature>